<name>A0A976RQF7_9LACO</name>
<dbReference type="KEGG" id="lbe:MOO44_01050"/>
<dbReference type="PROSITE" id="PS50949">
    <property type="entry name" value="HTH_GNTR"/>
    <property type="match status" value="1"/>
</dbReference>
<evidence type="ECO:0000256" key="4">
    <source>
        <dbReference type="ARBA" id="ARBA00023015"/>
    </source>
</evidence>
<dbReference type="AlphaFoldDB" id="A0A976RQF7"/>
<feature type="domain" description="HTH gntR-type" evidence="7">
    <location>
        <begin position="22"/>
        <end position="90"/>
    </location>
</feature>
<evidence type="ECO:0000256" key="1">
    <source>
        <dbReference type="ARBA" id="ARBA00005384"/>
    </source>
</evidence>
<keyword evidence="3" id="KW-0663">Pyridoxal phosphate</keyword>
<dbReference type="Gene3D" id="1.10.10.10">
    <property type="entry name" value="Winged helix-like DNA-binding domain superfamily/Winged helix DNA-binding domain"/>
    <property type="match status" value="1"/>
</dbReference>
<dbReference type="GO" id="GO:0003677">
    <property type="term" value="F:DNA binding"/>
    <property type="evidence" value="ECO:0007669"/>
    <property type="project" value="UniProtKB-KW"/>
</dbReference>
<evidence type="ECO:0000256" key="5">
    <source>
        <dbReference type="ARBA" id="ARBA00023125"/>
    </source>
</evidence>
<dbReference type="InterPro" id="IPR015422">
    <property type="entry name" value="PyrdxlP-dep_Trfase_small"/>
</dbReference>
<dbReference type="Gene3D" id="3.90.1150.10">
    <property type="entry name" value="Aspartate Aminotransferase, domain 1"/>
    <property type="match status" value="1"/>
</dbReference>
<gene>
    <name evidence="8" type="ORF">MOO44_01050</name>
</gene>
<dbReference type="SMART" id="SM00345">
    <property type="entry name" value="HTH_GNTR"/>
    <property type="match status" value="1"/>
</dbReference>
<organism evidence="8 9">
    <name type="scientific">Nicoliella spurrieriana</name>
    <dbReference type="NCBI Taxonomy" id="2925830"/>
    <lineage>
        <taxon>Bacteria</taxon>
        <taxon>Bacillati</taxon>
        <taxon>Bacillota</taxon>
        <taxon>Bacilli</taxon>
        <taxon>Lactobacillales</taxon>
        <taxon>Lactobacillaceae</taxon>
        <taxon>Nicoliella</taxon>
    </lineage>
</organism>
<comment type="similarity">
    <text evidence="1">In the C-terminal section; belongs to the class-I pyridoxal-phosphate-dependent aminotransferase family.</text>
</comment>
<dbReference type="Pfam" id="PF00392">
    <property type="entry name" value="GntR"/>
    <property type="match status" value="1"/>
</dbReference>
<sequence length="466" mass="52894">MSVNLFTNYPLSWRPDRSQLKRPYYRSLVAQLQNAINNGEILPDTKLPPQRELADFLDLGFATVTRAYQLSQQLGLTYGIVGRGTYVAKNANGSQTISSQRMTNVQELGFNSSFEVNNHLLKATIEEVATSVNFTKFLNYDEPTGLAKQRMVASSYIDKVGMRANAQNTMIVSGSQNALMIAMLGLFKNGDKIAVDRFTYANFIELAKMTGIELIPINGDEQGMLATDLEFNCIHKLIKGIYLMPDINNPTATVLTEHRKHQLATIIDRYQLILIEDGYLNFLNLYQNPKRNRISDLVPDHSFYICSMSKSLVSGLRIGFIRMATQFRDAIENTMFNTNVKTSALDAEIVTRALQNGTANKIMHSKLQMVIKANRIFNRVFGLPNHKHDYRFFRTVRVDSSINGTQMERILMQNGIRVFHSDRFLVGRPADDSFLRISLTSIDDFTALKLALQHLKAVLIQEHFWL</sequence>
<dbReference type="InterPro" id="IPR051446">
    <property type="entry name" value="HTH_trans_reg/aminotransferase"/>
</dbReference>
<dbReference type="Proteomes" id="UP000831181">
    <property type="component" value="Plasmid p1unnamed"/>
</dbReference>
<dbReference type="Pfam" id="PF00155">
    <property type="entry name" value="Aminotran_1_2"/>
    <property type="match status" value="1"/>
</dbReference>
<dbReference type="PANTHER" id="PTHR46577">
    <property type="entry name" value="HTH-TYPE TRANSCRIPTIONAL REGULATORY PROTEIN GABR"/>
    <property type="match status" value="1"/>
</dbReference>
<dbReference type="InterPro" id="IPR015421">
    <property type="entry name" value="PyrdxlP-dep_Trfase_major"/>
</dbReference>
<keyword evidence="9" id="KW-1185">Reference proteome</keyword>
<keyword evidence="5" id="KW-0238">DNA-binding</keyword>
<keyword evidence="4" id="KW-0805">Transcription regulation</keyword>
<dbReference type="SUPFAM" id="SSF46785">
    <property type="entry name" value="Winged helix' DNA-binding domain"/>
    <property type="match status" value="1"/>
</dbReference>
<dbReference type="SUPFAM" id="SSF53383">
    <property type="entry name" value="PLP-dependent transferases"/>
    <property type="match status" value="1"/>
</dbReference>
<keyword evidence="8" id="KW-0614">Plasmid</keyword>
<dbReference type="CDD" id="cd00609">
    <property type="entry name" value="AAT_like"/>
    <property type="match status" value="1"/>
</dbReference>
<keyword evidence="2 8" id="KW-0808">Transferase</keyword>
<dbReference type="GO" id="GO:0008483">
    <property type="term" value="F:transaminase activity"/>
    <property type="evidence" value="ECO:0007669"/>
    <property type="project" value="UniProtKB-KW"/>
</dbReference>
<protein>
    <submittedName>
        <fullName evidence="8">PLP-dependent aminotransferase family protein</fullName>
    </submittedName>
</protein>
<dbReference type="InterPro" id="IPR036388">
    <property type="entry name" value="WH-like_DNA-bd_sf"/>
</dbReference>
<evidence type="ECO:0000256" key="3">
    <source>
        <dbReference type="ARBA" id="ARBA00022898"/>
    </source>
</evidence>
<dbReference type="PANTHER" id="PTHR46577:SF1">
    <property type="entry name" value="HTH-TYPE TRANSCRIPTIONAL REGULATORY PROTEIN GABR"/>
    <property type="match status" value="1"/>
</dbReference>
<dbReference type="CDD" id="cd07377">
    <property type="entry name" value="WHTH_GntR"/>
    <property type="match status" value="1"/>
</dbReference>
<dbReference type="InterPro" id="IPR036390">
    <property type="entry name" value="WH_DNA-bd_sf"/>
</dbReference>
<geneLocation type="plasmid" evidence="8 9">
    <name>p1unnamed</name>
</geneLocation>
<accession>A0A976RQF7</accession>
<keyword evidence="6" id="KW-0804">Transcription</keyword>
<dbReference type="GO" id="GO:0030170">
    <property type="term" value="F:pyridoxal phosphate binding"/>
    <property type="evidence" value="ECO:0007669"/>
    <property type="project" value="InterPro"/>
</dbReference>
<evidence type="ECO:0000256" key="2">
    <source>
        <dbReference type="ARBA" id="ARBA00022576"/>
    </source>
</evidence>
<evidence type="ECO:0000256" key="6">
    <source>
        <dbReference type="ARBA" id="ARBA00023163"/>
    </source>
</evidence>
<evidence type="ECO:0000259" key="7">
    <source>
        <dbReference type="PROSITE" id="PS50949"/>
    </source>
</evidence>
<proteinExistence type="inferred from homology"/>
<dbReference type="GO" id="GO:0003700">
    <property type="term" value="F:DNA-binding transcription factor activity"/>
    <property type="evidence" value="ECO:0007669"/>
    <property type="project" value="InterPro"/>
</dbReference>
<dbReference type="Gene3D" id="3.40.640.10">
    <property type="entry name" value="Type I PLP-dependent aspartate aminotransferase-like (Major domain)"/>
    <property type="match status" value="1"/>
</dbReference>
<dbReference type="InterPro" id="IPR000524">
    <property type="entry name" value="Tscrpt_reg_HTH_GntR"/>
</dbReference>
<evidence type="ECO:0000313" key="9">
    <source>
        <dbReference type="Proteomes" id="UP000831181"/>
    </source>
</evidence>
<dbReference type="RefSeq" id="WP_260115747.1">
    <property type="nucleotide sequence ID" value="NZ_CP093360.1"/>
</dbReference>
<keyword evidence="2 8" id="KW-0032">Aminotransferase</keyword>
<dbReference type="InterPro" id="IPR004839">
    <property type="entry name" value="Aminotransferase_I/II_large"/>
</dbReference>
<reference evidence="8" key="1">
    <citation type="journal article" date="2022" name="Int. J. Syst. Evol. Microbiol.">
        <title>Apilactobacillus apisilvae sp. nov., Nicolia spurrieriana gen. nov. sp. nov., Bombilactobacillus folatiphilus sp. nov. and Bombilactobacillus thymidiniphilus sp. nov., four new lactic acid bacterial isolates from stingless bees Tetragonula carbonaria and Austroplebeia australis.</title>
        <authorList>
            <person name="Oliphant S.A."/>
            <person name="Watson-Haigh N.S."/>
            <person name="Sumby K.M."/>
            <person name="Gardner J."/>
            <person name="Groom S."/>
            <person name="Jiranek V."/>
        </authorList>
    </citation>
    <scope>NUCLEOTIDE SEQUENCE</scope>
    <source>
        <strain evidence="8">SGEP1_A5</strain>
    </source>
</reference>
<dbReference type="EMBL" id="CP093360">
    <property type="protein sequence ID" value="UQS85938.1"/>
    <property type="molecule type" value="Genomic_DNA"/>
</dbReference>
<dbReference type="InterPro" id="IPR015424">
    <property type="entry name" value="PyrdxlP-dep_Trfase"/>
</dbReference>
<evidence type="ECO:0000313" key="8">
    <source>
        <dbReference type="EMBL" id="UQS85938.1"/>
    </source>
</evidence>